<feature type="domain" description="Cytochrome b561" evidence="12">
    <location>
        <begin position="27"/>
        <end position="269"/>
    </location>
</feature>
<evidence type="ECO:0000256" key="11">
    <source>
        <dbReference type="SAM" id="Phobius"/>
    </source>
</evidence>
<dbReference type="InterPro" id="IPR006593">
    <property type="entry name" value="Cyt_b561/ferric_Rdtase_TM"/>
</dbReference>
<evidence type="ECO:0000256" key="6">
    <source>
        <dbReference type="ARBA" id="ARBA00022723"/>
    </source>
</evidence>
<evidence type="ECO:0000256" key="1">
    <source>
        <dbReference type="ARBA" id="ARBA00001970"/>
    </source>
</evidence>
<keyword evidence="8 11" id="KW-1133">Transmembrane helix</keyword>
<dbReference type="PANTHER" id="PTHR10106">
    <property type="entry name" value="CYTOCHROME B561-RELATED"/>
    <property type="match status" value="1"/>
</dbReference>
<evidence type="ECO:0000313" key="14">
    <source>
        <dbReference type="Proteomes" id="UP000050761"/>
    </source>
</evidence>
<evidence type="ECO:0000313" key="13">
    <source>
        <dbReference type="EMBL" id="VDP15849.1"/>
    </source>
</evidence>
<dbReference type="WBParaSite" id="HPBE_0001961701-mRNA-1">
    <property type="protein sequence ID" value="HPBE_0001961701-mRNA-1"/>
    <property type="gene ID" value="HPBE_0001961701"/>
</dbReference>
<dbReference type="Gene3D" id="1.20.120.1770">
    <property type="match status" value="1"/>
</dbReference>
<reference evidence="15" key="2">
    <citation type="submission" date="2019-09" db="UniProtKB">
        <authorList>
            <consortium name="WormBaseParasite"/>
        </authorList>
    </citation>
    <scope>IDENTIFICATION</scope>
</reference>
<keyword evidence="9" id="KW-0408">Iron</keyword>
<evidence type="ECO:0000313" key="15">
    <source>
        <dbReference type="WBParaSite" id="HPBE_0001961701-mRNA-1"/>
    </source>
</evidence>
<sequence>MALLFDPHFTLMREDQSVKLFNVILVVSQAFGGLAILLVAIWMGGYEDGFSWTEDPEREFHYHPTFMVMGMVSVLVDRRIDPKPIETQLSPKITELHILKVFLYGESMLVYRVFRNERKKFSKTLHVCLHSMVLVFMIIALKAVWDSHDLHKDAQGELDPIPNLMSLHSWIGLSVVIAFCTQYAVGFVTFFAPGLSIPVRQLVMPFHQLIGMLIFVAVAITVGMGISERAAWKHTCWTKGRELCGQQLVANLVGMCVFCYALSVLLLVANPRWKRRPLPEEESLHQLTAATTSHD</sequence>
<gene>
    <name evidence="13" type="ORF">HPBE_LOCUS19614</name>
</gene>
<evidence type="ECO:0000256" key="7">
    <source>
        <dbReference type="ARBA" id="ARBA00022982"/>
    </source>
</evidence>
<dbReference type="PANTHER" id="PTHR10106:SF0">
    <property type="entry name" value="LD36721P"/>
    <property type="match status" value="1"/>
</dbReference>
<dbReference type="EMBL" id="UZAH01031499">
    <property type="protein sequence ID" value="VDP15849.1"/>
    <property type="molecule type" value="Genomic_DNA"/>
</dbReference>
<dbReference type="OrthoDB" id="907479at2759"/>
<comment type="subcellular location">
    <subcellularLocation>
        <location evidence="2">Membrane</location>
        <topology evidence="2">Multi-pass membrane protein</topology>
    </subcellularLocation>
</comment>
<dbReference type="Proteomes" id="UP000050761">
    <property type="component" value="Unassembled WGS sequence"/>
</dbReference>
<feature type="transmembrane region" description="Helical" evidence="11">
    <location>
        <begin position="209"/>
        <end position="227"/>
    </location>
</feature>
<evidence type="ECO:0000256" key="8">
    <source>
        <dbReference type="ARBA" id="ARBA00022989"/>
    </source>
</evidence>
<dbReference type="InterPro" id="IPR043205">
    <property type="entry name" value="CYB561/CYBRD1-like"/>
</dbReference>
<feature type="transmembrane region" description="Helical" evidence="11">
    <location>
        <begin position="247"/>
        <end position="269"/>
    </location>
</feature>
<dbReference type="SMART" id="SM00665">
    <property type="entry name" value="B561"/>
    <property type="match status" value="1"/>
</dbReference>
<dbReference type="FunFam" id="1.20.120.1770:FF:000001">
    <property type="entry name" value="Cytochrome b reductase 1"/>
    <property type="match status" value="1"/>
</dbReference>
<feature type="transmembrane region" description="Helical" evidence="11">
    <location>
        <begin position="124"/>
        <end position="145"/>
    </location>
</feature>
<feature type="transmembrane region" description="Helical" evidence="11">
    <location>
        <begin position="170"/>
        <end position="197"/>
    </location>
</feature>
<evidence type="ECO:0000256" key="5">
    <source>
        <dbReference type="ARBA" id="ARBA00022692"/>
    </source>
</evidence>
<keyword evidence="6" id="KW-0479">Metal-binding</keyword>
<feature type="transmembrane region" description="Helical" evidence="11">
    <location>
        <begin position="20"/>
        <end position="42"/>
    </location>
</feature>
<keyword evidence="14" id="KW-1185">Reference proteome</keyword>
<protein>
    <submittedName>
        <fullName evidence="15">Cytochrome b561 domain-containing protein</fullName>
    </submittedName>
</protein>
<dbReference type="AlphaFoldDB" id="A0A183GBW2"/>
<dbReference type="GO" id="GO:0046872">
    <property type="term" value="F:metal ion binding"/>
    <property type="evidence" value="ECO:0007669"/>
    <property type="project" value="UniProtKB-KW"/>
</dbReference>
<keyword evidence="3" id="KW-0813">Transport</keyword>
<keyword evidence="10 11" id="KW-0472">Membrane</keyword>
<evidence type="ECO:0000256" key="9">
    <source>
        <dbReference type="ARBA" id="ARBA00023004"/>
    </source>
</evidence>
<comment type="cofactor">
    <cofactor evidence="1">
        <name>heme b</name>
        <dbReference type="ChEBI" id="CHEBI:60344"/>
    </cofactor>
</comment>
<keyword evidence="7" id="KW-0249">Electron transport</keyword>
<evidence type="ECO:0000256" key="3">
    <source>
        <dbReference type="ARBA" id="ARBA00022448"/>
    </source>
</evidence>
<reference evidence="13 14" key="1">
    <citation type="submission" date="2018-11" db="EMBL/GenBank/DDBJ databases">
        <authorList>
            <consortium name="Pathogen Informatics"/>
        </authorList>
    </citation>
    <scope>NUCLEOTIDE SEQUENCE [LARGE SCALE GENOMIC DNA]</scope>
</reference>
<dbReference type="GO" id="GO:0016491">
    <property type="term" value="F:oxidoreductase activity"/>
    <property type="evidence" value="ECO:0007669"/>
    <property type="project" value="InterPro"/>
</dbReference>
<accession>A0A3P8EV49</accession>
<dbReference type="Pfam" id="PF03188">
    <property type="entry name" value="Cytochrom_B561"/>
    <property type="match status" value="1"/>
</dbReference>
<evidence type="ECO:0000259" key="12">
    <source>
        <dbReference type="PROSITE" id="PS50939"/>
    </source>
</evidence>
<proteinExistence type="predicted"/>
<keyword evidence="5 11" id="KW-0812">Transmembrane</keyword>
<evidence type="ECO:0000256" key="4">
    <source>
        <dbReference type="ARBA" id="ARBA00022617"/>
    </source>
</evidence>
<dbReference type="PROSITE" id="PS50939">
    <property type="entry name" value="CYTOCHROME_B561"/>
    <property type="match status" value="1"/>
</dbReference>
<accession>A0A183GBW2</accession>
<name>A0A183GBW2_HELPZ</name>
<keyword evidence="4" id="KW-0349">Heme</keyword>
<evidence type="ECO:0000256" key="2">
    <source>
        <dbReference type="ARBA" id="ARBA00004141"/>
    </source>
</evidence>
<dbReference type="GO" id="GO:0016020">
    <property type="term" value="C:membrane"/>
    <property type="evidence" value="ECO:0007669"/>
    <property type="project" value="UniProtKB-SubCell"/>
</dbReference>
<evidence type="ECO:0000256" key="10">
    <source>
        <dbReference type="ARBA" id="ARBA00023136"/>
    </source>
</evidence>
<organism evidence="14 15">
    <name type="scientific">Heligmosomoides polygyrus</name>
    <name type="common">Parasitic roundworm</name>
    <dbReference type="NCBI Taxonomy" id="6339"/>
    <lineage>
        <taxon>Eukaryota</taxon>
        <taxon>Metazoa</taxon>
        <taxon>Ecdysozoa</taxon>
        <taxon>Nematoda</taxon>
        <taxon>Chromadorea</taxon>
        <taxon>Rhabditida</taxon>
        <taxon>Rhabditina</taxon>
        <taxon>Rhabditomorpha</taxon>
        <taxon>Strongyloidea</taxon>
        <taxon>Heligmosomidae</taxon>
        <taxon>Heligmosomoides</taxon>
    </lineage>
</organism>